<gene>
    <name evidence="7" type="ORF">C6I21_15980</name>
</gene>
<dbReference type="Gene3D" id="3.40.50.510">
    <property type="entry name" value="Phosphotransferase system, mannose-type IIA component"/>
    <property type="match status" value="1"/>
</dbReference>
<dbReference type="InterPro" id="IPR039643">
    <property type="entry name" value="DhaM"/>
</dbReference>
<dbReference type="AlphaFoldDB" id="A0A2P6MD66"/>
<keyword evidence="4" id="KW-0808">Transferase</keyword>
<reference evidence="7 8" key="1">
    <citation type="submission" date="2018-03" db="EMBL/GenBank/DDBJ databases">
        <title>Bacillus urumqiensis sp. nov., a moderately haloalkaliphilic bacterium isolated from a salt lake.</title>
        <authorList>
            <person name="Zhao B."/>
            <person name="Liao Z."/>
        </authorList>
    </citation>
    <scope>NUCLEOTIDE SEQUENCE [LARGE SCALE GENOMIC DNA]</scope>
    <source>
        <strain evidence="7 8">BZ-SZ-XJ18</strain>
    </source>
</reference>
<comment type="subunit">
    <text evidence="5">Homodimer. The dihydroxyacetone kinase complex is composed of a homodimer of DhaM, a homodimer of DhaK and the subunit DhaL.</text>
</comment>
<dbReference type="InterPro" id="IPR004701">
    <property type="entry name" value="PTS_EIIA_man-typ"/>
</dbReference>
<dbReference type="RefSeq" id="WP_105960469.1">
    <property type="nucleotide sequence ID" value="NZ_PVNS01000023.1"/>
</dbReference>
<sequence>MSRTGLIFVSHSRKLAEGVKELLENMQPEAVTAACGGEEDGGIGTNPEVIQRGIESLEGCTEAVILTDLGSAWMNAEIASEISSIPVLLADAPLVEGGLAAVVEAGFGKDAAAVKEAAEKAWDMRKST</sequence>
<evidence type="ECO:0000313" key="7">
    <source>
        <dbReference type="EMBL" id="PRO64226.1"/>
    </source>
</evidence>
<dbReference type="EMBL" id="PVNS01000023">
    <property type="protein sequence ID" value="PRO64226.1"/>
    <property type="molecule type" value="Genomic_DNA"/>
</dbReference>
<dbReference type="GO" id="GO:0009401">
    <property type="term" value="P:phosphoenolpyruvate-dependent sugar phosphotransferase system"/>
    <property type="evidence" value="ECO:0007669"/>
    <property type="project" value="InterPro"/>
</dbReference>
<comment type="function">
    <text evidence="2">Component of the dihydroxyacetone kinase complex, which is responsible for the phosphoenolpyruvate (PEP)-dependent phosphorylation of dihydroxyacetone. DhaM serves as the phosphoryl donor. Is phosphorylated by phosphoenolpyruvate in an EI- and HPr-dependent reaction, and a phosphorelay system on histidine residues finally leads to phosphoryl transfer to DhaL and dihydroxyacetone.</text>
</comment>
<dbReference type="PANTHER" id="PTHR38594:SF1">
    <property type="entry name" value="PEP-DEPENDENT DIHYDROXYACETONE KINASE, PHOSPHORYL DONOR SUBUNIT DHAM"/>
    <property type="match status" value="1"/>
</dbReference>
<evidence type="ECO:0000256" key="1">
    <source>
        <dbReference type="ARBA" id="ARBA00001113"/>
    </source>
</evidence>
<comment type="catalytic activity">
    <reaction evidence="1">
        <text>dihydroxyacetone + phosphoenolpyruvate = dihydroxyacetone phosphate + pyruvate</text>
        <dbReference type="Rhea" id="RHEA:18381"/>
        <dbReference type="ChEBI" id="CHEBI:15361"/>
        <dbReference type="ChEBI" id="CHEBI:16016"/>
        <dbReference type="ChEBI" id="CHEBI:57642"/>
        <dbReference type="ChEBI" id="CHEBI:58702"/>
        <dbReference type="EC" id="2.7.1.121"/>
    </reaction>
</comment>
<proteinExistence type="predicted"/>
<organism evidence="7 8">
    <name type="scientific">Alkalicoccus urumqiensis</name>
    <name type="common">Bacillus urumqiensis</name>
    <dbReference type="NCBI Taxonomy" id="1548213"/>
    <lineage>
        <taxon>Bacteria</taxon>
        <taxon>Bacillati</taxon>
        <taxon>Bacillota</taxon>
        <taxon>Bacilli</taxon>
        <taxon>Bacillales</taxon>
        <taxon>Bacillaceae</taxon>
        <taxon>Alkalicoccus</taxon>
    </lineage>
</organism>
<evidence type="ECO:0000259" key="6">
    <source>
        <dbReference type="PROSITE" id="PS51096"/>
    </source>
</evidence>
<evidence type="ECO:0000256" key="2">
    <source>
        <dbReference type="ARBA" id="ARBA00002788"/>
    </source>
</evidence>
<dbReference type="InterPro" id="IPR012844">
    <property type="entry name" value="DhaM_N"/>
</dbReference>
<dbReference type="EC" id="2.7.1.121" evidence="3"/>
<keyword evidence="8" id="KW-1185">Reference proteome</keyword>
<dbReference type="InterPro" id="IPR036662">
    <property type="entry name" value="PTS_EIIA_man-typ_sf"/>
</dbReference>
<dbReference type="SUPFAM" id="SSF53062">
    <property type="entry name" value="PTS system fructose IIA component-like"/>
    <property type="match status" value="1"/>
</dbReference>
<accession>A0A2P6MD66</accession>
<dbReference type="GO" id="GO:0016020">
    <property type="term" value="C:membrane"/>
    <property type="evidence" value="ECO:0007669"/>
    <property type="project" value="InterPro"/>
</dbReference>
<dbReference type="GO" id="GO:0047324">
    <property type="term" value="F:phosphoenolpyruvate-glycerone phosphotransferase activity"/>
    <property type="evidence" value="ECO:0007669"/>
    <property type="project" value="UniProtKB-EC"/>
</dbReference>
<feature type="domain" description="PTS EIIA type-4" evidence="6">
    <location>
        <begin position="3"/>
        <end position="128"/>
    </location>
</feature>
<dbReference type="PROSITE" id="PS51096">
    <property type="entry name" value="PTS_EIIA_TYPE_4"/>
    <property type="match status" value="1"/>
</dbReference>
<evidence type="ECO:0000256" key="5">
    <source>
        <dbReference type="ARBA" id="ARBA00046577"/>
    </source>
</evidence>
<dbReference type="NCBIfam" id="TIGR02364">
    <property type="entry name" value="dha_pts"/>
    <property type="match status" value="1"/>
</dbReference>
<dbReference type="Pfam" id="PF03610">
    <property type="entry name" value="EIIA-man"/>
    <property type="match status" value="1"/>
</dbReference>
<name>A0A2P6MD66_ALKUR</name>
<comment type="caution">
    <text evidence="7">The sequence shown here is derived from an EMBL/GenBank/DDBJ whole genome shotgun (WGS) entry which is preliminary data.</text>
</comment>
<keyword evidence="7" id="KW-0418">Kinase</keyword>
<dbReference type="OrthoDB" id="7065393at2"/>
<evidence type="ECO:0000313" key="8">
    <source>
        <dbReference type="Proteomes" id="UP000243650"/>
    </source>
</evidence>
<dbReference type="Proteomes" id="UP000243650">
    <property type="component" value="Unassembled WGS sequence"/>
</dbReference>
<evidence type="ECO:0000256" key="3">
    <source>
        <dbReference type="ARBA" id="ARBA00012095"/>
    </source>
</evidence>
<evidence type="ECO:0000256" key="4">
    <source>
        <dbReference type="ARBA" id="ARBA00022679"/>
    </source>
</evidence>
<dbReference type="GO" id="GO:0019563">
    <property type="term" value="P:glycerol catabolic process"/>
    <property type="evidence" value="ECO:0007669"/>
    <property type="project" value="InterPro"/>
</dbReference>
<dbReference type="PANTHER" id="PTHR38594">
    <property type="entry name" value="PEP-DEPENDENT DIHYDROXYACETONE KINASE, PHOSPHORYL DONOR SUBUNIT DHAM"/>
    <property type="match status" value="1"/>
</dbReference>
<protein>
    <recommendedName>
        <fullName evidence="3">phosphoenolpyruvate--glycerone phosphotransferase</fullName>
        <ecNumber evidence="3">2.7.1.121</ecNumber>
    </recommendedName>
</protein>